<dbReference type="Pfam" id="PF13274">
    <property type="entry name" value="SocA_Panacea"/>
    <property type="match status" value="1"/>
</dbReference>
<dbReference type="Proteomes" id="UP000074310">
    <property type="component" value="Unassembled WGS sequence"/>
</dbReference>
<dbReference type="OrthoDB" id="9799173at2"/>
<dbReference type="EMBL" id="LDTB01000002">
    <property type="protein sequence ID" value="KTT76373.1"/>
    <property type="molecule type" value="Genomic_DNA"/>
</dbReference>
<evidence type="ECO:0000313" key="2">
    <source>
        <dbReference type="EMBL" id="KTT76373.1"/>
    </source>
</evidence>
<dbReference type="InterPro" id="IPR025272">
    <property type="entry name" value="SocA_Panacea"/>
</dbReference>
<comment type="caution">
    <text evidence="2">The sequence shown here is derived from an EMBL/GenBank/DDBJ whole genome shotgun (WGS) entry which is preliminary data.</text>
</comment>
<evidence type="ECO:0000313" key="3">
    <source>
        <dbReference type="Proteomes" id="UP000074310"/>
    </source>
</evidence>
<proteinExistence type="predicted"/>
<gene>
    <name evidence="2" type="ORF">NS334_01165</name>
</gene>
<keyword evidence="3" id="KW-1185">Reference proteome</keyword>
<name>A0A147I9Z4_9SPHN</name>
<evidence type="ECO:0000259" key="1">
    <source>
        <dbReference type="Pfam" id="PF13274"/>
    </source>
</evidence>
<dbReference type="RefSeq" id="WP_058754147.1">
    <property type="nucleotide sequence ID" value="NZ_LDTB01000002.1"/>
</dbReference>
<organism evidence="2 3">
    <name type="scientific">Sphingomonas endophytica</name>
    <dbReference type="NCBI Taxonomy" id="869719"/>
    <lineage>
        <taxon>Bacteria</taxon>
        <taxon>Pseudomonadati</taxon>
        <taxon>Pseudomonadota</taxon>
        <taxon>Alphaproteobacteria</taxon>
        <taxon>Sphingomonadales</taxon>
        <taxon>Sphingomonadaceae</taxon>
        <taxon>Sphingomonas</taxon>
    </lineage>
</organism>
<sequence>MNRTNAHDPRAIANRILELRDAGEKPLTVMQLIKLVYVADGWATTLIGRPLSKTEPQAWQYGPVYPDLYRAFKRFGPNPVTAPATIPGTDVAFKESFAPEEERVLAAILDTYGKLSAFQLSDLTHQPGTPWSKAYQNGAYSPIALHDIKAHFDELKASRQRAAA</sequence>
<protein>
    <recommendedName>
        <fullName evidence="1">Antitoxin SocA-like Panacea domain-containing protein</fullName>
    </recommendedName>
</protein>
<dbReference type="AlphaFoldDB" id="A0A147I9Z4"/>
<accession>A0A147I9Z4</accession>
<feature type="domain" description="Antitoxin SocA-like Panacea" evidence="1">
    <location>
        <begin position="32"/>
        <end position="131"/>
    </location>
</feature>
<dbReference type="PATRIC" id="fig|869719.3.peg.1088"/>
<reference evidence="2 3" key="1">
    <citation type="journal article" date="2016" name="Front. Microbiol.">
        <title>Genomic Resource of Rice Seed Associated Bacteria.</title>
        <authorList>
            <person name="Midha S."/>
            <person name="Bansal K."/>
            <person name="Sharma S."/>
            <person name="Kumar N."/>
            <person name="Patil P.P."/>
            <person name="Chaudhry V."/>
            <person name="Patil P.B."/>
        </authorList>
    </citation>
    <scope>NUCLEOTIDE SEQUENCE [LARGE SCALE GENOMIC DNA]</scope>
    <source>
        <strain evidence="2 3">NS334</strain>
    </source>
</reference>